<dbReference type="InterPro" id="IPR036525">
    <property type="entry name" value="Tubulin/FtsZ_GTPase_sf"/>
</dbReference>
<accession>A0A9Y1FQG6</accession>
<protein>
    <submittedName>
        <fullName evidence="1">Uncharacterized protein</fullName>
    </submittedName>
</protein>
<sequence length="695" mass="80868">MVKLKTYLDAIKKITKKIFKKNSNNENGIKNSWIIHKTNINSATMLFGVGDCGCNVLVTYLNHEAKLRSNYQIEFQKNSKVIGAWFINTSLEGAVHDAENSNRLENKYLVYAYNWWRQNVKTEPPTEDFPRRIRKQSDLLNKTRIKEEFLYNFVGISIDPTVVDRLGAGGFWYGGRKVAEDFFNPENYSETELFEQDISNRLWPPDLFRYSHGDETTDIQKKATIFFYIHGLGRGTGSGLTGKLITYLHDPFILKYDKNYNNKGKKFFESLKIIQHYKEASPQKAIAFSILGEGAYVDEVSCLIGLQRVLFCEIGHPLTLMNYFVTNKKIKETIIPFNYDILYPFQCEDNILFQINEAITKLVLAPIMNIGMFDVNDILEGRVANDYIKISSTDIFRRPNELDEKTYKDYGPLKGNYIIVPAVFYSKDMKNTNLLQWMDIALSKQTFADVIWIKFSDTKSKEVKKKIKEKFEFISQNYSKRLIIAPSTAEQKLAKQFYELLDDGNKNKQKLYQKYGLGLGNNYISESLTQNYSPNIKSNMVFIGIVNPFILEICWLFVKSLIKIYEEFKRLGSKIKGAEFFKEIKDVIDSVHNLPNCLKVEGNEFEECIDRLNHEFFGGFFNDLNATEKEFLQTFHNIYNTFKKSAPFEIWGFYFKDFCDKVDQGKDINELNIDYNNFREKVINYLTEEGLEVIA</sequence>
<organism evidence="1">
    <name type="scientific">Candidatus Heimdallarchaeum endolithica</name>
    <dbReference type="NCBI Taxonomy" id="2876572"/>
    <lineage>
        <taxon>Archaea</taxon>
        <taxon>Promethearchaeati</taxon>
        <taxon>Candidatus Heimdallarchaeota</taxon>
        <taxon>Candidatus Heimdallarchaeia (ex Rinke et al. 2021) (nom. nud.)</taxon>
        <taxon>Candidatus Heimdallarchaeales</taxon>
        <taxon>Candidatus Heimdallarchaeaceae</taxon>
        <taxon>Candidatus Heimdallarchaeum</taxon>
    </lineage>
</organism>
<dbReference type="EMBL" id="CP084167">
    <property type="protein sequence ID" value="UJG44443.1"/>
    <property type="molecule type" value="Genomic_DNA"/>
</dbReference>
<dbReference type="SUPFAM" id="SSF52490">
    <property type="entry name" value="Tubulin nucleotide-binding domain-like"/>
    <property type="match status" value="1"/>
</dbReference>
<dbReference type="Gene3D" id="3.40.50.1440">
    <property type="entry name" value="Tubulin/FtsZ, GTPase domain"/>
    <property type="match status" value="1"/>
</dbReference>
<evidence type="ECO:0000313" key="1">
    <source>
        <dbReference type="EMBL" id="UJG44443.1"/>
    </source>
</evidence>
<name>A0A9Y1FQG6_9ARCH</name>
<reference evidence="1" key="1">
    <citation type="journal article" date="2022" name="Nat. Microbiol.">
        <title>Unique mobile elements and scalable gene flow at the prokaryote-eukaryote boundary revealed by circularized Asgard archaea genomes.</title>
        <authorList>
            <person name="Wu F."/>
            <person name="Speth D.R."/>
            <person name="Philosof A."/>
            <person name="Cremiere A."/>
            <person name="Narayanan A."/>
            <person name="Barco R.A."/>
            <person name="Connon S.A."/>
            <person name="Amend J.P."/>
            <person name="Antoshechkin I.A."/>
            <person name="Orphan V.J."/>
        </authorList>
    </citation>
    <scope>NUCLEOTIDE SEQUENCE</scope>
    <source>
        <strain evidence="1">PR6</strain>
    </source>
</reference>
<gene>
    <name evidence="1" type="ORF">K9W46_04495</name>
</gene>
<dbReference type="AlphaFoldDB" id="A0A9Y1FQG6"/>
<dbReference type="Proteomes" id="UP001200513">
    <property type="component" value="Chromosome"/>
</dbReference>
<proteinExistence type="predicted"/>